<proteinExistence type="predicted"/>
<evidence type="ECO:0000313" key="2">
    <source>
        <dbReference type="Proteomes" id="UP000092574"/>
    </source>
</evidence>
<sequence>MFDALFYLYFTRAFLQKHFRQDNRFVRIHSTARKKAMQKYKKAACMSSLALDRQFVMKFSRSCTGFSGR</sequence>
<evidence type="ECO:0000313" key="1">
    <source>
        <dbReference type="EMBL" id="ANU75495.1"/>
    </source>
</evidence>
<gene>
    <name evidence="1" type="ORF">A4V09_06765</name>
</gene>
<dbReference type="AlphaFoldDB" id="A0A1C7I7B8"/>
<dbReference type="Proteomes" id="UP000092574">
    <property type="component" value="Chromosome"/>
</dbReference>
<protein>
    <submittedName>
        <fullName evidence="1">Uncharacterized protein</fullName>
    </submittedName>
</protein>
<accession>A0A1C7I7B8</accession>
<dbReference type="STRING" id="1796616.A4V09_06765"/>
<name>A0A1C7I7B8_9FIRM</name>
<dbReference type="EMBL" id="CP015405">
    <property type="protein sequence ID" value="ANU75495.1"/>
    <property type="molecule type" value="Genomic_DNA"/>
</dbReference>
<reference evidence="1" key="1">
    <citation type="submission" date="2017-04" db="EMBL/GenBank/DDBJ databases">
        <title>Complete Genome Sequences of Twelve Strains of a Stable Defined Moderately Diverse Mouse Microbiota 2 (sDMDMm2).</title>
        <authorList>
            <person name="Uchimura Y."/>
            <person name="Wyss M."/>
            <person name="Brugiroux S."/>
            <person name="Limenitakis J.P."/>
            <person name="Stecher B."/>
            <person name="McCoy K.D."/>
            <person name="Macpherson A.J."/>
        </authorList>
    </citation>
    <scope>NUCLEOTIDE SEQUENCE</scope>
    <source>
        <strain evidence="1">YL58</strain>
    </source>
</reference>
<keyword evidence="2" id="KW-1185">Reference proteome</keyword>
<organism evidence="1 2">
    <name type="scientific">Blautia pseudococcoides</name>
    <dbReference type="NCBI Taxonomy" id="1796616"/>
    <lineage>
        <taxon>Bacteria</taxon>
        <taxon>Bacillati</taxon>
        <taxon>Bacillota</taxon>
        <taxon>Clostridia</taxon>
        <taxon>Lachnospirales</taxon>
        <taxon>Lachnospiraceae</taxon>
        <taxon>Blautia</taxon>
    </lineage>
</organism>
<dbReference type="KEGG" id="byl:A4V09_06765"/>